<dbReference type="CDD" id="cd20960">
    <property type="entry name" value="IgV_CAR_like"/>
    <property type="match status" value="1"/>
</dbReference>
<dbReference type="SUPFAM" id="SSF48726">
    <property type="entry name" value="Immunoglobulin"/>
    <property type="match status" value="2"/>
</dbReference>
<dbReference type="InterPro" id="IPR036179">
    <property type="entry name" value="Ig-like_dom_sf"/>
</dbReference>
<dbReference type="InParanoid" id="A0A803YG77"/>
<evidence type="ECO:0000256" key="7">
    <source>
        <dbReference type="ARBA" id="ARBA00023319"/>
    </source>
</evidence>
<keyword evidence="13" id="KW-1185">Reference proteome</keyword>
<feature type="compositionally biased region" description="Basic and acidic residues" evidence="8">
    <location>
        <begin position="374"/>
        <end position="384"/>
    </location>
</feature>
<evidence type="ECO:0000313" key="13">
    <source>
        <dbReference type="Proteomes" id="UP000001645"/>
    </source>
</evidence>
<dbReference type="InterPro" id="IPR013783">
    <property type="entry name" value="Ig-like_fold"/>
</dbReference>
<gene>
    <name evidence="12" type="primary">CLMP</name>
</gene>
<dbReference type="GO" id="GO:0099170">
    <property type="term" value="P:postsynaptic modulation of chemical synaptic transmission"/>
    <property type="evidence" value="ECO:0007669"/>
    <property type="project" value="Ensembl"/>
</dbReference>
<reference evidence="12" key="3">
    <citation type="submission" date="2025-09" db="UniProtKB">
        <authorList>
            <consortium name="Ensembl"/>
        </authorList>
    </citation>
    <scope>IDENTIFICATION</scope>
</reference>
<dbReference type="SMART" id="SM00409">
    <property type="entry name" value="IG"/>
    <property type="match status" value="2"/>
</dbReference>
<dbReference type="GeneTree" id="ENSGT00940000161031"/>
<evidence type="ECO:0000256" key="5">
    <source>
        <dbReference type="ARBA" id="ARBA00023136"/>
    </source>
</evidence>
<evidence type="ECO:0000256" key="9">
    <source>
        <dbReference type="SAM" id="Phobius"/>
    </source>
</evidence>
<dbReference type="SMART" id="SM00408">
    <property type="entry name" value="IGc2"/>
    <property type="match status" value="2"/>
</dbReference>
<evidence type="ECO:0000256" key="2">
    <source>
        <dbReference type="ARBA" id="ARBA00022692"/>
    </source>
</evidence>
<keyword evidence="7" id="KW-0393">Immunoglobulin domain</keyword>
<evidence type="ECO:0000256" key="8">
    <source>
        <dbReference type="SAM" id="MobiDB-lite"/>
    </source>
</evidence>
<dbReference type="InterPro" id="IPR007110">
    <property type="entry name" value="Ig-like_dom"/>
</dbReference>
<dbReference type="Pfam" id="PF07686">
    <property type="entry name" value="V-set"/>
    <property type="match status" value="1"/>
</dbReference>
<feature type="region of interest" description="Disordered" evidence="8">
    <location>
        <begin position="365"/>
        <end position="448"/>
    </location>
</feature>
<keyword evidence="6" id="KW-1015">Disulfide bond</keyword>
<feature type="compositionally biased region" description="Low complexity" evidence="8">
    <location>
        <begin position="391"/>
        <end position="417"/>
    </location>
</feature>
<evidence type="ECO:0000313" key="12">
    <source>
        <dbReference type="Ensembl" id="ENSMGAP00000030774.1"/>
    </source>
</evidence>
<name>A0A803YG77_MELGA</name>
<dbReference type="GO" id="GO:0048565">
    <property type="term" value="P:digestive tract development"/>
    <property type="evidence" value="ECO:0007669"/>
    <property type="project" value="Ensembl"/>
</dbReference>
<dbReference type="Ensembl" id="ENSMGAT00000036421.1">
    <property type="protein sequence ID" value="ENSMGAP00000030774.1"/>
    <property type="gene ID" value="ENSMGAG00000001891.2"/>
</dbReference>
<feature type="signal peptide" evidence="10">
    <location>
        <begin position="1"/>
        <end position="15"/>
    </location>
</feature>
<dbReference type="GO" id="GO:0005881">
    <property type="term" value="C:cytoplasmic microtubule"/>
    <property type="evidence" value="ECO:0007669"/>
    <property type="project" value="Ensembl"/>
</dbReference>
<keyword evidence="5 9" id="KW-0472">Membrane</keyword>
<reference evidence="12" key="2">
    <citation type="submission" date="2025-08" db="UniProtKB">
        <authorList>
            <consortium name="Ensembl"/>
        </authorList>
    </citation>
    <scope>IDENTIFICATION</scope>
</reference>
<dbReference type="InterPro" id="IPR042454">
    <property type="entry name" value="CLMP"/>
</dbReference>
<dbReference type="InterPro" id="IPR003599">
    <property type="entry name" value="Ig_sub"/>
</dbReference>
<sequence>MEAFFFFLTCQQASFLTPCLLFCGVTRTKDRSQNQNVNGTNLIVPDASIQDIFLVVSALLQGPFPCLFALLLQHCTLESLHSKPECLKLSFLPAYCLTPGATFTSACVKPMQASCSVWLAEAQTEFKRVAEENVTLPCHHRLGLLEQGSLDIEWLLHTSESVQKAVITYSGGHVYDDLNEEQKGRVSFTSNFRAGDASLQIISLQSSDAGKYICKVKNAGQYEWAHITLKVVEKPSKPKCWLEGELSEGKDLSLQCRSSSGTAPISYRWQRINEEDEKAEHLPPTSRVNISNPGQVLLKNLTQMSTGLYQCMATNEAGQESCVVRVTVQHAQNIGMIAGAVCGVVVGLCLLFLVVRLTIRRKEKKRYEEEEAPNEIREDAEAPKAHLVKPSSSSSGSRSSRSGSSSTRSTANSASRSQRTLSTEATPHLTPPQYSQREMGGKETEPKKVDYANLMKMGATLVMVPAQSRAFQTV</sequence>
<dbReference type="GO" id="GO:0005923">
    <property type="term" value="C:bicellular tight junction"/>
    <property type="evidence" value="ECO:0007669"/>
    <property type="project" value="Ensembl"/>
</dbReference>
<evidence type="ECO:0000256" key="6">
    <source>
        <dbReference type="ARBA" id="ARBA00023157"/>
    </source>
</evidence>
<comment type="subcellular location">
    <subcellularLocation>
        <location evidence="1">Membrane</location>
        <topology evidence="1">Single-pass type I membrane protein</topology>
    </subcellularLocation>
</comment>
<dbReference type="Proteomes" id="UP000001645">
    <property type="component" value="Chromosome 26"/>
</dbReference>
<dbReference type="AlphaFoldDB" id="A0A803YG77"/>
<dbReference type="GO" id="GO:0009986">
    <property type="term" value="C:cell surface"/>
    <property type="evidence" value="ECO:0007669"/>
    <property type="project" value="TreeGrafter"/>
</dbReference>
<feature type="compositionally biased region" description="Basic and acidic residues" evidence="8">
    <location>
        <begin position="439"/>
        <end position="448"/>
    </location>
</feature>
<keyword evidence="3 10" id="KW-0732">Signal</keyword>
<feature type="transmembrane region" description="Helical" evidence="9">
    <location>
        <begin position="334"/>
        <end position="355"/>
    </location>
</feature>
<dbReference type="InterPro" id="IPR013106">
    <property type="entry name" value="Ig_V-set"/>
</dbReference>
<evidence type="ECO:0000256" key="3">
    <source>
        <dbReference type="ARBA" id="ARBA00022729"/>
    </source>
</evidence>
<dbReference type="FunFam" id="2.60.40.10:FF:000095">
    <property type="entry name" value="immunoglobulin superfamily member 11 isoform X1"/>
    <property type="match status" value="1"/>
</dbReference>
<dbReference type="InterPro" id="IPR003598">
    <property type="entry name" value="Ig_sub2"/>
</dbReference>
<dbReference type="GO" id="GO:0045211">
    <property type="term" value="C:postsynaptic membrane"/>
    <property type="evidence" value="ECO:0007669"/>
    <property type="project" value="Ensembl"/>
</dbReference>
<dbReference type="Gene3D" id="2.60.40.10">
    <property type="entry name" value="Immunoglobulins"/>
    <property type="match status" value="2"/>
</dbReference>
<evidence type="ECO:0000256" key="10">
    <source>
        <dbReference type="SAM" id="SignalP"/>
    </source>
</evidence>
<feature type="chain" id="PRO_5032464013" evidence="10">
    <location>
        <begin position="16"/>
        <end position="474"/>
    </location>
</feature>
<dbReference type="SMART" id="SM00406">
    <property type="entry name" value="IGv"/>
    <property type="match status" value="1"/>
</dbReference>
<evidence type="ECO:0000256" key="1">
    <source>
        <dbReference type="ARBA" id="ARBA00004479"/>
    </source>
</evidence>
<feature type="domain" description="Ig-like" evidence="11">
    <location>
        <begin position="238"/>
        <end position="327"/>
    </location>
</feature>
<protein>
    <submittedName>
        <fullName evidence="12">CXADR like membrane protein</fullName>
    </submittedName>
</protein>
<keyword evidence="2 9" id="KW-0812">Transmembrane</keyword>
<evidence type="ECO:0000259" key="11">
    <source>
        <dbReference type="PROSITE" id="PS50835"/>
    </source>
</evidence>
<dbReference type="PROSITE" id="PS50835">
    <property type="entry name" value="IG_LIKE"/>
    <property type="match status" value="2"/>
</dbReference>
<keyword evidence="4 9" id="KW-1133">Transmembrane helix</keyword>
<proteinExistence type="predicted"/>
<evidence type="ECO:0000256" key="4">
    <source>
        <dbReference type="ARBA" id="ARBA00022989"/>
    </source>
</evidence>
<feature type="domain" description="Ig-like" evidence="11">
    <location>
        <begin position="132"/>
        <end position="228"/>
    </location>
</feature>
<dbReference type="Pfam" id="PF13927">
    <property type="entry name" value="Ig_3"/>
    <property type="match status" value="1"/>
</dbReference>
<dbReference type="Bgee" id="ENSMGAG00000001891">
    <property type="expression patterns" value="Expressed in gizzard and 15 other cell types or tissues"/>
</dbReference>
<dbReference type="PANTHER" id="PTHR44783:SF1">
    <property type="entry name" value="CXADR-LIKE MEMBRANE PROTEIN"/>
    <property type="match status" value="1"/>
</dbReference>
<organism evidence="12 13">
    <name type="scientific">Meleagris gallopavo</name>
    <name type="common">Wild turkey</name>
    <dbReference type="NCBI Taxonomy" id="9103"/>
    <lineage>
        <taxon>Eukaryota</taxon>
        <taxon>Metazoa</taxon>
        <taxon>Chordata</taxon>
        <taxon>Craniata</taxon>
        <taxon>Vertebrata</taxon>
        <taxon>Euteleostomi</taxon>
        <taxon>Archelosauria</taxon>
        <taxon>Archosauria</taxon>
        <taxon>Dinosauria</taxon>
        <taxon>Saurischia</taxon>
        <taxon>Theropoda</taxon>
        <taxon>Coelurosauria</taxon>
        <taxon>Aves</taxon>
        <taxon>Neognathae</taxon>
        <taxon>Galloanserae</taxon>
        <taxon>Galliformes</taxon>
        <taxon>Phasianidae</taxon>
        <taxon>Meleagridinae</taxon>
        <taxon>Meleagris</taxon>
    </lineage>
</organism>
<reference evidence="12 13" key="1">
    <citation type="journal article" date="2010" name="PLoS Biol.">
        <title>Multi-platform next-generation sequencing of the domestic turkey (Meleagris gallopavo): genome assembly and analysis.</title>
        <authorList>
            <person name="Dalloul R.A."/>
            <person name="Long J.A."/>
            <person name="Zimin A.V."/>
            <person name="Aslam L."/>
            <person name="Beal K."/>
            <person name="Blomberg L.A."/>
            <person name="Bouffard P."/>
            <person name="Burt D.W."/>
            <person name="Crasta O."/>
            <person name="Crooijmans R.P."/>
            <person name="Cooper K."/>
            <person name="Coulombe R.A."/>
            <person name="De S."/>
            <person name="Delany M.E."/>
            <person name="Dodgson J.B."/>
            <person name="Dong J.J."/>
            <person name="Evans C."/>
            <person name="Frederickson K.M."/>
            <person name="Flicek P."/>
            <person name="Florea L."/>
            <person name="Folkerts O."/>
            <person name="Groenen M.A."/>
            <person name="Harkins T.T."/>
            <person name="Herrero J."/>
            <person name="Hoffmann S."/>
            <person name="Megens H.J."/>
            <person name="Jiang A."/>
            <person name="de Jong P."/>
            <person name="Kaiser P."/>
            <person name="Kim H."/>
            <person name="Kim K.W."/>
            <person name="Kim S."/>
            <person name="Langenberger D."/>
            <person name="Lee M.K."/>
            <person name="Lee T."/>
            <person name="Mane S."/>
            <person name="Marcais G."/>
            <person name="Marz M."/>
            <person name="McElroy A.P."/>
            <person name="Modise T."/>
            <person name="Nefedov M."/>
            <person name="Notredame C."/>
            <person name="Paton I.R."/>
            <person name="Payne W.S."/>
            <person name="Pertea G."/>
            <person name="Prickett D."/>
            <person name="Puiu D."/>
            <person name="Qioa D."/>
            <person name="Raineri E."/>
            <person name="Ruffier M."/>
            <person name="Salzberg S.L."/>
            <person name="Schatz M.C."/>
            <person name="Scheuring C."/>
            <person name="Schmidt C.J."/>
            <person name="Schroeder S."/>
            <person name="Searle S.M."/>
            <person name="Smith E.J."/>
            <person name="Smith J."/>
            <person name="Sonstegard T.S."/>
            <person name="Stadler P.F."/>
            <person name="Tafer H."/>
            <person name="Tu Z.J."/>
            <person name="Van Tassell C.P."/>
            <person name="Vilella A.J."/>
            <person name="Williams K.P."/>
            <person name="Yorke J.A."/>
            <person name="Zhang L."/>
            <person name="Zhang H.B."/>
            <person name="Zhang X."/>
            <person name="Zhang Y."/>
            <person name="Reed K.M."/>
        </authorList>
    </citation>
    <scope>NUCLEOTIDE SEQUENCE [LARGE SCALE GENOMIC DNA]</scope>
</reference>
<accession>A0A803YG77</accession>
<dbReference type="PANTHER" id="PTHR44783">
    <property type="entry name" value="CXADR-LIKE MEMBRANE PROTEIN"/>
    <property type="match status" value="1"/>
</dbReference>